<dbReference type="EMBL" id="FOHB01000006">
    <property type="protein sequence ID" value="SES39924.1"/>
    <property type="molecule type" value="Genomic_DNA"/>
</dbReference>
<feature type="transmembrane region" description="Helical" evidence="1">
    <location>
        <begin position="151"/>
        <end position="175"/>
    </location>
</feature>
<evidence type="ECO:0000256" key="1">
    <source>
        <dbReference type="SAM" id="Phobius"/>
    </source>
</evidence>
<sequence>MRALPTWGTSLVAAVVVLGPALLPGFVLVGDMVFVPKLPLNASLLGIGAAAPRAVPSDLVVALAGSVLPGQLVQKLVLLALLVAAGAGAARVVPLRPLAAAAVALAYVWNPFVAERLAIGQWAVLAGYAALPWVVRGCWRLGLQPTSSGRAASAAIVLGSLGGAPAWLLVVLGAVPAYVTGAVSRTGAAEEAGSGGRARALGRRAVLLALLLVATALPWAVPAVARPGGTVGDPLGATVFTPHADTAFGVLFSLLTGGGVWNGQVVPPGRLTVVGSLMAAALLLISLAGLVLGLRRRTPGAAAVTVVGGLGLLVATATAVPLVADAMAGLPGGGLLRDGSRQVAPWVLATSVGLGLAIEALASTVARPGRVLVVLVGLLPVAALPAAGWGVSGRLVPTQYPADYAAVARMVDAADGAVAVLPFEAYRRFPWNGHRSSLQPLPRFLSAVTVSSSDLVVRQPSGAVVRVPGEDRLATEVAAALRSGSPTSRLGQLGVRWVVVDVDGAAPPAGTVERYAGSRLRLYEVPVVDPVAAADPARRWQPPWLVVLWGDLLAVVVVVVLVAGDWGRATGGAPKRPDSRCNADTVQ</sequence>
<keyword evidence="1" id="KW-1133">Transmembrane helix</keyword>
<dbReference type="STRING" id="587636.SAMN05216199_3323"/>
<feature type="transmembrane region" description="Helical" evidence="1">
    <location>
        <begin position="12"/>
        <end position="35"/>
    </location>
</feature>
<feature type="transmembrane region" description="Helical" evidence="1">
    <location>
        <begin position="119"/>
        <end position="139"/>
    </location>
</feature>
<organism evidence="2 3">
    <name type="scientific">Pedococcus cremeus</name>
    <dbReference type="NCBI Taxonomy" id="587636"/>
    <lineage>
        <taxon>Bacteria</taxon>
        <taxon>Bacillati</taxon>
        <taxon>Actinomycetota</taxon>
        <taxon>Actinomycetes</taxon>
        <taxon>Micrococcales</taxon>
        <taxon>Intrasporangiaceae</taxon>
        <taxon>Pedococcus</taxon>
    </lineage>
</organism>
<keyword evidence="3" id="KW-1185">Reference proteome</keyword>
<gene>
    <name evidence="2" type="ORF">SAMN05216199_3323</name>
</gene>
<evidence type="ECO:0000313" key="3">
    <source>
        <dbReference type="Proteomes" id="UP000199019"/>
    </source>
</evidence>
<keyword evidence="1" id="KW-0472">Membrane</keyword>
<feature type="transmembrane region" description="Helical" evidence="1">
    <location>
        <begin position="371"/>
        <end position="391"/>
    </location>
</feature>
<reference evidence="3" key="1">
    <citation type="submission" date="2016-10" db="EMBL/GenBank/DDBJ databases">
        <authorList>
            <person name="Varghese N."/>
            <person name="Submissions S."/>
        </authorList>
    </citation>
    <scope>NUCLEOTIDE SEQUENCE [LARGE SCALE GENOMIC DNA]</scope>
    <source>
        <strain evidence="3">CGMCC 1.6963</strain>
    </source>
</reference>
<feature type="transmembrane region" description="Helical" evidence="1">
    <location>
        <begin position="72"/>
        <end position="90"/>
    </location>
</feature>
<feature type="transmembrane region" description="Helical" evidence="1">
    <location>
        <begin position="205"/>
        <end position="225"/>
    </location>
</feature>
<protein>
    <submittedName>
        <fullName evidence="2">Uncharacterized protein</fullName>
    </submittedName>
</protein>
<dbReference type="AlphaFoldDB" id="A0A1H9X1F2"/>
<accession>A0A1H9X1F2</accession>
<name>A0A1H9X1F2_9MICO</name>
<evidence type="ECO:0000313" key="2">
    <source>
        <dbReference type="EMBL" id="SES39924.1"/>
    </source>
</evidence>
<feature type="transmembrane region" description="Helical" evidence="1">
    <location>
        <begin position="343"/>
        <end position="362"/>
    </location>
</feature>
<keyword evidence="1" id="KW-0812">Transmembrane</keyword>
<feature type="transmembrane region" description="Helical" evidence="1">
    <location>
        <begin position="301"/>
        <end position="323"/>
    </location>
</feature>
<proteinExistence type="predicted"/>
<feature type="transmembrane region" description="Helical" evidence="1">
    <location>
        <begin position="544"/>
        <end position="566"/>
    </location>
</feature>
<feature type="transmembrane region" description="Helical" evidence="1">
    <location>
        <begin position="273"/>
        <end position="294"/>
    </location>
</feature>
<dbReference type="Proteomes" id="UP000199019">
    <property type="component" value="Unassembled WGS sequence"/>
</dbReference>